<evidence type="ECO:0000313" key="2">
    <source>
        <dbReference type="Proteomes" id="UP001174909"/>
    </source>
</evidence>
<comment type="caution">
    <text evidence="1">The sequence shown here is derived from an EMBL/GenBank/DDBJ whole genome shotgun (WGS) entry which is preliminary data.</text>
</comment>
<evidence type="ECO:0000313" key="1">
    <source>
        <dbReference type="EMBL" id="CAI8012541.1"/>
    </source>
</evidence>
<gene>
    <name evidence="1" type="ORF">GBAR_LOCUS8044</name>
</gene>
<dbReference type="EMBL" id="CASHTH010001193">
    <property type="protein sequence ID" value="CAI8012541.1"/>
    <property type="molecule type" value="Genomic_DNA"/>
</dbReference>
<sequence length="24" mass="3027">MLRQWKSYHAHSEMNNRLKLQQVK</sequence>
<dbReference type="Proteomes" id="UP001174909">
    <property type="component" value="Unassembled WGS sequence"/>
</dbReference>
<keyword evidence="2" id="KW-1185">Reference proteome</keyword>
<proteinExistence type="predicted"/>
<dbReference type="AlphaFoldDB" id="A0AA35RL24"/>
<organism evidence="1 2">
    <name type="scientific">Geodia barretti</name>
    <name type="common">Barrett's horny sponge</name>
    <dbReference type="NCBI Taxonomy" id="519541"/>
    <lineage>
        <taxon>Eukaryota</taxon>
        <taxon>Metazoa</taxon>
        <taxon>Porifera</taxon>
        <taxon>Demospongiae</taxon>
        <taxon>Heteroscleromorpha</taxon>
        <taxon>Tetractinellida</taxon>
        <taxon>Astrophorina</taxon>
        <taxon>Geodiidae</taxon>
        <taxon>Geodia</taxon>
    </lineage>
</organism>
<accession>A0AA35RL24</accession>
<reference evidence="1" key="1">
    <citation type="submission" date="2023-03" db="EMBL/GenBank/DDBJ databases">
        <authorList>
            <person name="Steffen K."/>
            <person name="Cardenas P."/>
        </authorList>
    </citation>
    <scope>NUCLEOTIDE SEQUENCE</scope>
</reference>
<name>A0AA35RL24_GEOBA</name>
<protein>
    <submittedName>
        <fullName evidence="1">Uncharacterized protein</fullName>
    </submittedName>
</protein>